<dbReference type="EMBL" id="RBWV01000013">
    <property type="protein sequence ID" value="RKS72571.1"/>
    <property type="molecule type" value="Genomic_DNA"/>
</dbReference>
<dbReference type="Pfam" id="PF06224">
    <property type="entry name" value="AlkZ-like"/>
    <property type="match status" value="1"/>
</dbReference>
<accession>A0A420XMQ8</accession>
<dbReference type="PANTHER" id="PTHR30528:SF0">
    <property type="entry name" value="CYTOPLASMIC PROTEIN"/>
    <property type="match status" value="1"/>
</dbReference>
<comment type="caution">
    <text evidence="1">The sequence shown here is derived from an EMBL/GenBank/DDBJ whole genome shotgun (WGS) entry which is preliminary data.</text>
</comment>
<dbReference type="InterPro" id="IPR009351">
    <property type="entry name" value="AlkZ-like"/>
</dbReference>
<dbReference type="Proteomes" id="UP000281955">
    <property type="component" value="Unassembled WGS sequence"/>
</dbReference>
<evidence type="ECO:0000313" key="2">
    <source>
        <dbReference type="Proteomes" id="UP000281955"/>
    </source>
</evidence>
<evidence type="ECO:0000313" key="1">
    <source>
        <dbReference type="EMBL" id="RKS72571.1"/>
    </source>
</evidence>
<proteinExistence type="predicted"/>
<sequence length="402" mass="44358">MGLSLAQARRVALAAQGFAAPRPEAPGARQLLATVRRLGVVQIDSVNVVSRAHYLPLFSRLGPYDRAALDRLASHAPRRLVEYWAHEASLVPAATRPLLAWRMARWGTDAWGGMRRVAEEQPELVAAVLQEVRDRGPLTAAALERALAADVPRTKDHWGWNWSSTKQALEHLFFAGQITSAGRTAQFERRYAVPEEVLPVEALAPPPSDEEAVTELVEIAARACGVATERDLRDYFRLTPADARTAVANLVEAGTLLPTEVEGVRRTAYLHRDARVPRRVEARALLAPFDPLVWERTRTEELFGFRYRIEIYVPAAQRVHGYYVLPFLLGDRLVARVDLKADRAVGVLRVQSAHSEPSAPPETAEELAAELATMAGWLGLDRVEVEPRGDLAGALRGLVRAA</sequence>
<organism evidence="1 2">
    <name type="scientific">Motilibacter peucedani</name>
    <dbReference type="NCBI Taxonomy" id="598650"/>
    <lineage>
        <taxon>Bacteria</taxon>
        <taxon>Bacillati</taxon>
        <taxon>Actinomycetota</taxon>
        <taxon>Actinomycetes</taxon>
        <taxon>Motilibacterales</taxon>
        <taxon>Motilibacteraceae</taxon>
        <taxon>Motilibacter</taxon>
    </lineage>
</organism>
<dbReference type="InParanoid" id="A0A420XMQ8"/>
<protein>
    <recommendedName>
        <fullName evidence="3">Winged helix-turn-helix domain-containing protein</fullName>
    </recommendedName>
</protein>
<name>A0A420XMQ8_9ACTN</name>
<evidence type="ECO:0008006" key="3">
    <source>
        <dbReference type="Google" id="ProtNLM"/>
    </source>
</evidence>
<dbReference type="PANTHER" id="PTHR30528">
    <property type="entry name" value="CYTOPLASMIC PROTEIN"/>
    <property type="match status" value="1"/>
</dbReference>
<reference evidence="1 2" key="1">
    <citation type="submission" date="2018-10" db="EMBL/GenBank/DDBJ databases">
        <title>Genomic Encyclopedia of Archaeal and Bacterial Type Strains, Phase II (KMG-II): from individual species to whole genera.</title>
        <authorList>
            <person name="Goeker M."/>
        </authorList>
    </citation>
    <scope>NUCLEOTIDE SEQUENCE [LARGE SCALE GENOMIC DNA]</scope>
    <source>
        <strain evidence="1 2">RP-AC37</strain>
    </source>
</reference>
<gene>
    <name evidence="1" type="ORF">CLV35_2818</name>
</gene>
<keyword evidence="2" id="KW-1185">Reference proteome</keyword>
<dbReference type="AlphaFoldDB" id="A0A420XMQ8"/>